<dbReference type="InterPro" id="IPR013520">
    <property type="entry name" value="Ribonucl_H"/>
</dbReference>
<sequence length="210" mass="22747">MFTLSVIHIFPPRDCHVELNWALPLRGRSAVLRIEPLRVSPLRAAATNASGLRPPRFACDDIETRLKPTVAIGAQAAAVHGISEQALCGAPSWTDVARQLRHAIGDRPVIIFNARFDIRILKQTAAAHSDPADWLEELTVYCAMELAAGYYGATNRYGTISLACAASQAGLTWEGQAHSAIADARMTAGVVNAIAAYHLELLQEQARLKI</sequence>
<dbReference type="AlphaFoldDB" id="A0A6M4P027"/>
<protein>
    <submittedName>
        <fullName evidence="5">3'-5' exonuclease DinG</fullName>
        <ecNumber evidence="5">3.1.-.-</ecNumber>
    </submittedName>
</protein>
<dbReference type="SMART" id="SM00479">
    <property type="entry name" value="EXOIII"/>
    <property type="match status" value="1"/>
</dbReference>
<feature type="domain" description="Exonuclease" evidence="4">
    <location>
        <begin position="28"/>
        <end position="200"/>
    </location>
</feature>
<reference evidence="5" key="1">
    <citation type="journal article" date="2020" name="Vet. Microbiol.">
        <title>Characterisation of plasmids harbouring extended-spectrum cephalosporin resistance genes in Escherichia coli from French rivers.</title>
        <authorList>
            <person name="Baron S."/>
            <person name="Le Devendec L."/>
            <person name="Lucas P."/>
            <person name="Larvor E."/>
            <person name="Jove T."/>
            <person name="Kempf I."/>
        </authorList>
    </citation>
    <scope>NUCLEOTIDE SEQUENCE</scope>
    <source>
        <strain evidence="5">DH5alpha</strain>
        <plasmid evidence="5">pESBL209</plasmid>
    </source>
</reference>
<evidence type="ECO:0000256" key="3">
    <source>
        <dbReference type="ARBA" id="ARBA00022839"/>
    </source>
</evidence>
<dbReference type="GO" id="GO:0006259">
    <property type="term" value="P:DNA metabolic process"/>
    <property type="evidence" value="ECO:0007669"/>
    <property type="project" value="UniProtKB-ARBA"/>
</dbReference>
<dbReference type="GO" id="GO:0008408">
    <property type="term" value="F:3'-5' exonuclease activity"/>
    <property type="evidence" value="ECO:0007669"/>
    <property type="project" value="TreeGrafter"/>
</dbReference>
<name>A0A6M4P027_ECOLX</name>
<gene>
    <name evidence="5" type="primary">dinG</name>
    <name evidence="5" type="ORF">G6844_00035</name>
</gene>
<keyword evidence="1" id="KW-0540">Nuclease</keyword>
<dbReference type="EC" id="3.1.-.-" evidence="5"/>
<dbReference type="PANTHER" id="PTHR30231:SF4">
    <property type="entry name" value="PROTEIN NEN2"/>
    <property type="match status" value="1"/>
</dbReference>
<dbReference type="InterPro" id="IPR012337">
    <property type="entry name" value="RNaseH-like_sf"/>
</dbReference>
<dbReference type="EMBL" id="MT230198">
    <property type="protein sequence ID" value="QJS03350.1"/>
    <property type="molecule type" value="Genomic_DNA"/>
</dbReference>
<evidence type="ECO:0000256" key="1">
    <source>
        <dbReference type="ARBA" id="ARBA00022722"/>
    </source>
</evidence>
<dbReference type="InterPro" id="IPR036397">
    <property type="entry name" value="RNaseH_sf"/>
</dbReference>
<keyword evidence="2 5" id="KW-0378">Hydrolase</keyword>
<dbReference type="PANTHER" id="PTHR30231">
    <property type="entry name" value="DNA POLYMERASE III SUBUNIT EPSILON"/>
    <property type="match status" value="1"/>
</dbReference>
<keyword evidence="5" id="KW-0614">Plasmid</keyword>
<dbReference type="Pfam" id="PF00929">
    <property type="entry name" value="RNase_T"/>
    <property type="match status" value="1"/>
</dbReference>
<evidence type="ECO:0000313" key="5">
    <source>
        <dbReference type="EMBL" id="QJS03350.1"/>
    </source>
</evidence>
<geneLocation type="plasmid" evidence="5">
    <name>pESBL209</name>
</geneLocation>
<proteinExistence type="predicted"/>
<dbReference type="Gene3D" id="3.30.420.10">
    <property type="entry name" value="Ribonuclease H-like superfamily/Ribonuclease H"/>
    <property type="match status" value="1"/>
</dbReference>
<organism evidence="5">
    <name type="scientific">Escherichia coli</name>
    <dbReference type="NCBI Taxonomy" id="562"/>
    <lineage>
        <taxon>Bacteria</taxon>
        <taxon>Pseudomonadati</taxon>
        <taxon>Pseudomonadota</taxon>
        <taxon>Gammaproteobacteria</taxon>
        <taxon>Enterobacterales</taxon>
        <taxon>Enterobacteriaceae</taxon>
        <taxon>Escherichia</taxon>
    </lineage>
</organism>
<dbReference type="SUPFAM" id="SSF53098">
    <property type="entry name" value="Ribonuclease H-like"/>
    <property type="match status" value="1"/>
</dbReference>
<evidence type="ECO:0000256" key="2">
    <source>
        <dbReference type="ARBA" id="ARBA00022801"/>
    </source>
</evidence>
<dbReference type="CDD" id="cd06127">
    <property type="entry name" value="DEDDh"/>
    <property type="match status" value="1"/>
</dbReference>
<dbReference type="GO" id="GO:0003676">
    <property type="term" value="F:nucleic acid binding"/>
    <property type="evidence" value="ECO:0007669"/>
    <property type="project" value="InterPro"/>
</dbReference>
<accession>A0A6M4P027</accession>
<keyword evidence="3 5" id="KW-0269">Exonuclease</keyword>
<evidence type="ECO:0000259" key="4">
    <source>
        <dbReference type="SMART" id="SM00479"/>
    </source>
</evidence>